<evidence type="ECO:0000256" key="7">
    <source>
        <dbReference type="ARBA" id="ARBA00023157"/>
    </source>
</evidence>
<comment type="similarity">
    <text evidence="10">Belongs to the immunoglobulin superfamily. TIM family.</text>
</comment>
<dbReference type="CTD" id="100359777"/>
<dbReference type="RefSeq" id="XP_002727781.1">
    <property type="nucleotide sequence ID" value="XM_002727735.3"/>
</dbReference>
<reference evidence="14" key="3">
    <citation type="submission" date="2025-09" db="UniProtKB">
        <authorList>
            <consortium name="Ensembl"/>
        </authorList>
    </citation>
    <scope>IDENTIFICATION</scope>
    <source>
        <strain evidence="14">Brown Norway</strain>
    </source>
</reference>
<evidence type="ECO:0000256" key="12">
    <source>
        <dbReference type="SAM" id="SignalP"/>
    </source>
</evidence>
<dbReference type="PaxDb" id="10116-ENSRNOP00000059378"/>
<evidence type="ECO:0000313" key="14">
    <source>
        <dbReference type="Ensembl" id="ENSRNOP00000059378.3"/>
    </source>
</evidence>
<proteinExistence type="inferred from homology"/>
<accession>D4A5M6</accession>
<dbReference type="OMA" id="PCTYPVS"/>
<evidence type="ECO:0000256" key="10">
    <source>
        <dbReference type="ARBA" id="ARBA00038203"/>
    </source>
</evidence>
<keyword evidence="8" id="KW-0325">Glycoprotein</keyword>
<feature type="transmembrane region" description="Helical" evidence="11">
    <location>
        <begin position="158"/>
        <end position="181"/>
    </location>
</feature>
<dbReference type="VEuPathDB" id="HostDB:ENSRNOG00000043422"/>
<keyword evidence="2" id="KW-1003">Cell membrane</keyword>
<keyword evidence="7" id="KW-1015">Disulfide bond</keyword>
<dbReference type="GO" id="GO:0005886">
    <property type="term" value="C:plasma membrane"/>
    <property type="evidence" value="ECO:0007669"/>
    <property type="project" value="UniProtKB-SubCell"/>
</dbReference>
<dbReference type="GO" id="GO:0001786">
    <property type="term" value="F:phosphatidylserine binding"/>
    <property type="evidence" value="ECO:0000318"/>
    <property type="project" value="GO_Central"/>
</dbReference>
<dbReference type="InterPro" id="IPR013783">
    <property type="entry name" value="Ig-like_fold"/>
</dbReference>
<gene>
    <name evidence="14 16" type="primary">Havcr1l1</name>
    <name evidence="16" type="synonym">LOC100359777</name>
</gene>
<dbReference type="Proteomes" id="UP000002494">
    <property type="component" value="Chromosome 10"/>
</dbReference>
<dbReference type="AGR" id="RGD:2323463"/>
<keyword evidence="3 11" id="KW-0812">Transmembrane</keyword>
<sequence length="250" mass="27655">MMPPQVLISGLLLLLPAAVDSFPEVHGVVGQPVTLPCTYPVSNELESVCWGRGECASDTCGQTLVWTDGNQIYQTSSRYQINAQLLQGNASLTIEDTYESDSGLYCCRVEMKGWDGVQTLTTSLQVQPVWTETVTSSDHPWNNHTEVVPTETPLKIPIRGLCIGISVSAFLLILASIPTVIQCRHRRKKSQESNSECGSVSFHVYHNEAFQSIAQLPAEDVVYVTEDSAHPRVKSQLPLEMTTFQTCRRK</sequence>
<organism evidence="14 15">
    <name type="scientific">Rattus norvegicus</name>
    <name type="common">Rat</name>
    <dbReference type="NCBI Taxonomy" id="10116"/>
    <lineage>
        <taxon>Eukaryota</taxon>
        <taxon>Metazoa</taxon>
        <taxon>Chordata</taxon>
        <taxon>Craniata</taxon>
        <taxon>Vertebrata</taxon>
        <taxon>Euteleostomi</taxon>
        <taxon>Mammalia</taxon>
        <taxon>Eutheria</taxon>
        <taxon>Euarchontoglires</taxon>
        <taxon>Glires</taxon>
        <taxon>Rodentia</taxon>
        <taxon>Myomorpha</taxon>
        <taxon>Muroidea</taxon>
        <taxon>Muridae</taxon>
        <taxon>Murinae</taxon>
        <taxon>Rattus</taxon>
    </lineage>
</organism>
<dbReference type="InterPro" id="IPR036179">
    <property type="entry name" value="Ig-like_dom_sf"/>
</dbReference>
<keyword evidence="15" id="KW-1185">Reference proteome</keyword>
<evidence type="ECO:0000313" key="16">
    <source>
        <dbReference type="RGD" id="2323463"/>
    </source>
</evidence>
<comment type="subcellular location">
    <subcellularLocation>
        <location evidence="1">Cell membrane</location>
        <topology evidence="1">Single-pass type I membrane protein</topology>
    </subcellularLocation>
</comment>
<dbReference type="PANTHER" id="PTHR47009:SF4">
    <property type="entry name" value="GENE 12169-RELATED"/>
    <property type="match status" value="1"/>
</dbReference>
<dbReference type="GO" id="GO:0001618">
    <property type="term" value="F:virus receptor activity"/>
    <property type="evidence" value="ECO:0000318"/>
    <property type="project" value="GO_Central"/>
</dbReference>
<dbReference type="SMART" id="SM00409">
    <property type="entry name" value="IG"/>
    <property type="match status" value="1"/>
</dbReference>
<dbReference type="InterPro" id="IPR052331">
    <property type="entry name" value="TIM_domain-containing_protein"/>
</dbReference>
<evidence type="ECO:0000256" key="6">
    <source>
        <dbReference type="ARBA" id="ARBA00023136"/>
    </source>
</evidence>
<dbReference type="InterPro" id="IPR007110">
    <property type="entry name" value="Ig-like_dom"/>
</dbReference>
<dbReference type="PANTHER" id="PTHR47009">
    <property type="entry name" value="HEPATITIS A VIRUS CELLULAR RECEPTOR 1 HOMOLOG"/>
    <property type="match status" value="1"/>
</dbReference>
<evidence type="ECO:0000256" key="9">
    <source>
        <dbReference type="ARBA" id="ARBA00023319"/>
    </source>
</evidence>
<dbReference type="FunFam" id="2.60.40.10:FF:000774">
    <property type="entry name" value="Hepatitis A virus cellular receptor 1"/>
    <property type="match status" value="1"/>
</dbReference>
<dbReference type="HOGENOM" id="CLU_047504_2_1_1"/>
<evidence type="ECO:0000256" key="8">
    <source>
        <dbReference type="ARBA" id="ARBA00023180"/>
    </source>
</evidence>
<evidence type="ECO:0000256" key="2">
    <source>
        <dbReference type="ARBA" id="ARBA00022475"/>
    </source>
</evidence>
<keyword evidence="5 11" id="KW-1133">Transmembrane helix</keyword>
<dbReference type="GO" id="GO:0006911">
    <property type="term" value="P:phagocytosis, engulfment"/>
    <property type="evidence" value="ECO:0000318"/>
    <property type="project" value="GO_Central"/>
</dbReference>
<feature type="signal peptide" evidence="12">
    <location>
        <begin position="1"/>
        <end position="21"/>
    </location>
</feature>
<reference evidence="14" key="2">
    <citation type="submission" date="2025-08" db="UniProtKB">
        <authorList>
            <consortium name="Ensembl"/>
        </authorList>
    </citation>
    <scope>IDENTIFICATION</scope>
    <source>
        <strain evidence="14">Brown Norway</strain>
    </source>
</reference>
<dbReference type="RGD" id="2323463">
    <property type="gene designation" value="Havcr1l1"/>
</dbReference>
<evidence type="ECO:0000256" key="3">
    <source>
        <dbReference type="ARBA" id="ARBA00022692"/>
    </source>
</evidence>
<evidence type="ECO:0000256" key="4">
    <source>
        <dbReference type="ARBA" id="ARBA00022729"/>
    </source>
</evidence>
<dbReference type="STRING" id="10116.ENSRNOP00000059378"/>
<feature type="domain" description="Ig-like" evidence="13">
    <location>
        <begin position="16"/>
        <end position="127"/>
    </location>
</feature>
<dbReference type="OrthoDB" id="8447307at2759"/>
<evidence type="ECO:0000259" key="13">
    <source>
        <dbReference type="PROSITE" id="PS50835"/>
    </source>
</evidence>
<dbReference type="eggNOG" id="ENOG502S454">
    <property type="taxonomic scope" value="Eukaryota"/>
</dbReference>
<dbReference type="InParanoid" id="D4A5M6"/>
<evidence type="ECO:0000256" key="5">
    <source>
        <dbReference type="ARBA" id="ARBA00022989"/>
    </source>
</evidence>
<keyword evidence="6 11" id="KW-0472">Membrane</keyword>
<dbReference type="InterPro" id="IPR013106">
    <property type="entry name" value="Ig_V-set"/>
</dbReference>
<dbReference type="GeneTree" id="ENSGT00940000159345"/>
<dbReference type="KEGG" id="rno:100359777"/>
<dbReference type="SUPFAM" id="SSF48726">
    <property type="entry name" value="Immunoglobulin"/>
    <property type="match status" value="1"/>
</dbReference>
<dbReference type="PROSITE" id="PS50835">
    <property type="entry name" value="IG_LIKE"/>
    <property type="match status" value="1"/>
</dbReference>
<dbReference type="Pfam" id="PF07686">
    <property type="entry name" value="V-set"/>
    <property type="match status" value="1"/>
</dbReference>
<name>D4A5M6_RAT</name>
<dbReference type="AlphaFoldDB" id="D4A5M6"/>
<evidence type="ECO:0000313" key="15">
    <source>
        <dbReference type="Proteomes" id="UP000002494"/>
    </source>
</evidence>
<keyword evidence="4 12" id="KW-0732">Signal</keyword>
<protein>
    <submittedName>
        <fullName evidence="14">Hepatitis A virus cellular receptor 1 like 1</fullName>
    </submittedName>
</protein>
<dbReference type="GeneID" id="100359777"/>
<dbReference type="GO" id="GO:0033005">
    <property type="term" value="P:positive regulation of mast cell activation"/>
    <property type="evidence" value="ECO:0000318"/>
    <property type="project" value="GO_Central"/>
</dbReference>
<dbReference type="FunCoup" id="D4A5M6">
    <property type="interactions" value="400"/>
</dbReference>
<evidence type="ECO:0000256" key="11">
    <source>
        <dbReference type="SAM" id="Phobius"/>
    </source>
</evidence>
<dbReference type="InterPro" id="IPR003599">
    <property type="entry name" value="Ig_sub"/>
</dbReference>
<feature type="chain" id="PRO_5035279444" evidence="12">
    <location>
        <begin position="22"/>
        <end position="250"/>
    </location>
</feature>
<evidence type="ECO:0000256" key="1">
    <source>
        <dbReference type="ARBA" id="ARBA00004251"/>
    </source>
</evidence>
<keyword evidence="9" id="KW-0393">Immunoglobulin domain</keyword>
<dbReference type="Gene3D" id="2.60.40.10">
    <property type="entry name" value="Immunoglobulins"/>
    <property type="match status" value="1"/>
</dbReference>
<dbReference type="GO" id="GO:0009986">
    <property type="term" value="C:cell surface"/>
    <property type="evidence" value="ECO:0000318"/>
    <property type="project" value="GO_Central"/>
</dbReference>
<reference evidence="14" key="1">
    <citation type="submission" date="2024-01" db="EMBL/GenBank/DDBJ databases">
        <title>GRCr8: a new rat reference genome assembly contstructed from accurate long reads and long range scaffolding.</title>
        <authorList>
            <person name="Doris P.A."/>
            <person name="Kalbfleisch T."/>
            <person name="Li K."/>
            <person name="Howe K."/>
            <person name="Wood J."/>
        </authorList>
    </citation>
    <scope>NUCLEOTIDE SEQUENCE [LARGE SCALE GENOMIC DNA]</scope>
    <source>
        <strain evidence="14">Brown Norway</strain>
    </source>
</reference>
<dbReference type="Ensembl" id="ENSRNOT00000064181.4">
    <property type="protein sequence ID" value="ENSRNOP00000059378.3"/>
    <property type="gene ID" value="ENSRNOG00000043422.4"/>
</dbReference>